<evidence type="ECO:0000256" key="5">
    <source>
        <dbReference type="ARBA" id="ARBA00023157"/>
    </source>
</evidence>
<dbReference type="PROSITE" id="PS01173">
    <property type="entry name" value="LIPASE_GDXG_HIS"/>
    <property type="match status" value="1"/>
</dbReference>
<evidence type="ECO:0000256" key="4">
    <source>
        <dbReference type="ARBA" id="ARBA00022801"/>
    </source>
</evidence>
<dbReference type="EC" id="3.1.1.-" evidence="7"/>
<comment type="similarity">
    <text evidence="2">Belongs to the 'GDXG' lipolytic enzyme family.</text>
</comment>
<dbReference type="GO" id="GO:0052689">
    <property type="term" value="F:carboxylic ester hydrolase activity"/>
    <property type="evidence" value="ECO:0007669"/>
    <property type="project" value="UniProtKB-KW"/>
</dbReference>
<dbReference type="InterPro" id="IPR002168">
    <property type="entry name" value="Lipase_GDXG_HIS_AS"/>
</dbReference>
<evidence type="ECO:0000256" key="3">
    <source>
        <dbReference type="ARBA" id="ARBA00022487"/>
    </source>
</evidence>
<name>A0ABD1ETA9_HYPHA</name>
<gene>
    <name evidence="9" type="ORF">ABEB36_007244</name>
</gene>
<keyword evidence="5" id="KW-1015">Disulfide bond</keyword>
<dbReference type="InterPro" id="IPR002018">
    <property type="entry name" value="CarbesteraseB"/>
</dbReference>
<organism evidence="9 10">
    <name type="scientific">Hypothenemus hampei</name>
    <name type="common">Coffee berry borer</name>
    <dbReference type="NCBI Taxonomy" id="57062"/>
    <lineage>
        <taxon>Eukaryota</taxon>
        <taxon>Metazoa</taxon>
        <taxon>Ecdysozoa</taxon>
        <taxon>Arthropoda</taxon>
        <taxon>Hexapoda</taxon>
        <taxon>Insecta</taxon>
        <taxon>Pterygota</taxon>
        <taxon>Neoptera</taxon>
        <taxon>Endopterygota</taxon>
        <taxon>Coleoptera</taxon>
        <taxon>Polyphaga</taxon>
        <taxon>Cucujiformia</taxon>
        <taxon>Curculionidae</taxon>
        <taxon>Scolytinae</taxon>
        <taxon>Hypothenemus</taxon>
    </lineage>
</organism>
<feature type="domain" description="Carboxylesterase type B" evidence="8">
    <location>
        <begin position="30"/>
        <end position="584"/>
    </location>
</feature>
<evidence type="ECO:0000259" key="8">
    <source>
        <dbReference type="Pfam" id="PF00135"/>
    </source>
</evidence>
<dbReference type="InterPro" id="IPR019826">
    <property type="entry name" value="Carboxylesterase_B_AS"/>
</dbReference>
<sequence length="596" mass="67526">MLSSVQKIIMRKCVSDGCKKTSEKKTRFSIIEIQQGKLRGTTSTDYHGGKFFKFLGIPYAKAPIGELRFKAPQPAEPWSGVRDATKEGPEAPSPDLYFTYFIGSENNCLNLNVYTKELPKDGPLKKPVMVWIHGGGFINGSNKSAMNGPDYLLTQDIVLVATNYRLGILGFASFKDPSLGVPGNAGLKDLRESLRWVQQNIEKFGGDPENVTIFGESAGGAAVQYLTLSPSTKGLFHKAISQSGSALNNWAWGQNNAQQIAKHFGYKVTDEKSIYEKLIKESAKNMVYAQKRFKETFQSGKIRPWGPVVESPSSDAFITEHPVKIMKSQGAHKIPMIIGYNSNEGIFFELVRRTIPGVGLPKDLTEELPYEIEIENNNEKNKVIERIRKEYFNDSQGCNEEDIEQIYKLKGDTNFIYSVYRSIKLQSKHSDQPIYAYRMSLQSSLNYFHTFAMSKYFKTTMLSNFLIKFCGNYIPSAKNSVVGMQNRIPKKEFVGVSHADDLFYLFSTFFTPTIEKGSTEDLYIQKFIKMWTNFAKYGNPTPQLDAVLDNVQWVPVDSNNMRFLEIGPELKMTGDIDKKRLKIWDDLYDSYEKISN</sequence>
<dbReference type="SUPFAM" id="SSF53474">
    <property type="entry name" value="alpha/beta-Hydrolases"/>
    <property type="match status" value="1"/>
</dbReference>
<keyword evidence="4 7" id="KW-0378">Hydrolase</keyword>
<dbReference type="Proteomes" id="UP001566132">
    <property type="component" value="Unassembled WGS sequence"/>
</dbReference>
<dbReference type="PANTHER" id="PTHR43142:SF1">
    <property type="entry name" value="CARBOXYLIC ESTER HYDROLASE"/>
    <property type="match status" value="1"/>
</dbReference>
<evidence type="ECO:0000256" key="6">
    <source>
        <dbReference type="ARBA" id="ARBA00023180"/>
    </source>
</evidence>
<evidence type="ECO:0000256" key="1">
    <source>
        <dbReference type="ARBA" id="ARBA00005964"/>
    </source>
</evidence>
<evidence type="ECO:0000256" key="2">
    <source>
        <dbReference type="ARBA" id="ARBA00010515"/>
    </source>
</evidence>
<keyword evidence="10" id="KW-1185">Reference proteome</keyword>
<accession>A0ABD1ETA9</accession>
<comment type="caution">
    <text evidence="9">The sequence shown here is derived from an EMBL/GenBank/DDBJ whole genome shotgun (WGS) entry which is preliminary data.</text>
</comment>
<protein>
    <recommendedName>
        <fullName evidence="7">Carboxylic ester hydrolase</fullName>
        <ecNumber evidence="7">3.1.1.-</ecNumber>
    </recommendedName>
</protein>
<dbReference type="AlphaFoldDB" id="A0ABD1ETA9"/>
<keyword evidence="6" id="KW-0325">Glycoprotein</keyword>
<evidence type="ECO:0000256" key="7">
    <source>
        <dbReference type="RuleBase" id="RU361235"/>
    </source>
</evidence>
<evidence type="ECO:0000313" key="10">
    <source>
        <dbReference type="Proteomes" id="UP001566132"/>
    </source>
</evidence>
<evidence type="ECO:0000313" key="9">
    <source>
        <dbReference type="EMBL" id="KAL1502038.1"/>
    </source>
</evidence>
<dbReference type="InterPro" id="IPR029058">
    <property type="entry name" value="AB_hydrolase_fold"/>
</dbReference>
<reference evidence="9 10" key="1">
    <citation type="submission" date="2024-05" db="EMBL/GenBank/DDBJ databases">
        <title>Genetic variation in Jamaican populations of the coffee berry borer (Hypothenemus hampei).</title>
        <authorList>
            <person name="Errbii M."/>
            <person name="Myrie A."/>
        </authorList>
    </citation>
    <scope>NUCLEOTIDE SEQUENCE [LARGE SCALE GENOMIC DNA]</scope>
    <source>
        <strain evidence="9">JA-Hopewell-2020-01-JO</strain>
        <tissue evidence="9">Whole body</tissue>
    </source>
</reference>
<comment type="similarity">
    <text evidence="1 7">Belongs to the type-B carboxylesterase/lipase family.</text>
</comment>
<dbReference type="Gene3D" id="3.40.50.1820">
    <property type="entry name" value="alpha/beta hydrolase"/>
    <property type="match status" value="1"/>
</dbReference>
<dbReference type="EMBL" id="JBDJPC010000005">
    <property type="protein sequence ID" value="KAL1502038.1"/>
    <property type="molecule type" value="Genomic_DNA"/>
</dbReference>
<dbReference type="PROSITE" id="PS00122">
    <property type="entry name" value="CARBOXYLESTERASE_B_1"/>
    <property type="match status" value="1"/>
</dbReference>
<keyword evidence="3" id="KW-0719">Serine esterase</keyword>
<proteinExistence type="inferred from homology"/>
<dbReference type="Pfam" id="PF00135">
    <property type="entry name" value="COesterase"/>
    <property type="match status" value="1"/>
</dbReference>
<dbReference type="PANTHER" id="PTHR43142">
    <property type="entry name" value="CARBOXYLIC ESTER HYDROLASE"/>
    <property type="match status" value="1"/>
</dbReference>